<protein>
    <submittedName>
        <fullName evidence="1">Uncharacterized protein</fullName>
    </submittedName>
</protein>
<dbReference type="AlphaFoldDB" id="A0A067R5R8"/>
<dbReference type="EMBL" id="KK852944">
    <property type="protein sequence ID" value="KDR13488.1"/>
    <property type="molecule type" value="Genomic_DNA"/>
</dbReference>
<name>A0A067R5R8_ZOONE</name>
<sequence>MIIQYNELKLVSSTKNKTESLENLSSLHSSKKNKEAAVNLAFLESVMVAQSVVLLDVFLTRYGS</sequence>
<evidence type="ECO:0000313" key="2">
    <source>
        <dbReference type="Proteomes" id="UP000027135"/>
    </source>
</evidence>
<proteinExistence type="predicted"/>
<dbReference type="Proteomes" id="UP000027135">
    <property type="component" value="Unassembled WGS sequence"/>
</dbReference>
<keyword evidence="2" id="KW-1185">Reference proteome</keyword>
<dbReference type="InParanoid" id="A0A067R5R8"/>
<evidence type="ECO:0000313" key="1">
    <source>
        <dbReference type="EMBL" id="KDR13488.1"/>
    </source>
</evidence>
<gene>
    <name evidence="1" type="ORF">L798_12255</name>
</gene>
<accession>A0A067R5R8</accession>
<reference evidence="1 2" key="1">
    <citation type="journal article" date="2014" name="Nat. Commun.">
        <title>Molecular traces of alternative social organization in a termite genome.</title>
        <authorList>
            <person name="Terrapon N."/>
            <person name="Li C."/>
            <person name="Robertson H.M."/>
            <person name="Ji L."/>
            <person name="Meng X."/>
            <person name="Booth W."/>
            <person name="Chen Z."/>
            <person name="Childers C.P."/>
            <person name="Glastad K.M."/>
            <person name="Gokhale K."/>
            <person name="Gowin J."/>
            <person name="Gronenberg W."/>
            <person name="Hermansen R.A."/>
            <person name="Hu H."/>
            <person name="Hunt B.G."/>
            <person name="Huylmans A.K."/>
            <person name="Khalil S.M."/>
            <person name="Mitchell R.D."/>
            <person name="Munoz-Torres M.C."/>
            <person name="Mustard J.A."/>
            <person name="Pan H."/>
            <person name="Reese J.T."/>
            <person name="Scharf M.E."/>
            <person name="Sun F."/>
            <person name="Vogel H."/>
            <person name="Xiao J."/>
            <person name="Yang W."/>
            <person name="Yang Z."/>
            <person name="Yang Z."/>
            <person name="Zhou J."/>
            <person name="Zhu J."/>
            <person name="Brent C.S."/>
            <person name="Elsik C.G."/>
            <person name="Goodisman M.A."/>
            <person name="Liberles D.A."/>
            <person name="Roe R.M."/>
            <person name="Vargo E.L."/>
            <person name="Vilcinskas A."/>
            <person name="Wang J."/>
            <person name="Bornberg-Bauer E."/>
            <person name="Korb J."/>
            <person name="Zhang G."/>
            <person name="Liebig J."/>
        </authorList>
    </citation>
    <scope>NUCLEOTIDE SEQUENCE [LARGE SCALE GENOMIC DNA]</scope>
    <source>
        <tissue evidence="1">Whole organism</tissue>
    </source>
</reference>
<organism evidence="1 2">
    <name type="scientific">Zootermopsis nevadensis</name>
    <name type="common">Dampwood termite</name>
    <dbReference type="NCBI Taxonomy" id="136037"/>
    <lineage>
        <taxon>Eukaryota</taxon>
        <taxon>Metazoa</taxon>
        <taxon>Ecdysozoa</taxon>
        <taxon>Arthropoda</taxon>
        <taxon>Hexapoda</taxon>
        <taxon>Insecta</taxon>
        <taxon>Pterygota</taxon>
        <taxon>Neoptera</taxon>
        <taxon>Polyneoptera</taxon>
        <taxon>Dictyoptera</taxon>
        <taxon>Blattodea</taxon>
        <taxon>Blattoidea</taxon>
        <taxon>Termitoidae</taxon>
        <taxon>Termopsidae</taxon>
        <taxon>Zootermopsis</taxon>
    </lineage>
</organism>